<reference evidence="1 2" key="1">
    <citation type="submission" date="2016-07" db="EMBL/GenBank/DDBJ databases">
        <authorList>
            <person name="Crews N.M."/>
            <person name="Broadbent M.R."/>
            <person name="Baker C.M."/>
            <person name="Li L."/>
            <person name="Squire M.C."/>
            <person name="Watkins H.A."/>
            <person name="Rinehart C.A."/>
            <person name="King R.A."/>
            <person name="Staples A.K."/>
            <person name="Rowland N.S."/>
            <person name="Gaffney B.L."/>
            <person name="Ball S.L."/>
            <person name="Garlena R.A."/>
            <person name="Russell D.A."/>
            <person name="Pope W.H."/>
            <person name="Jacobs-Sera D."/>
            <person name="Hendrix R.W."/>
            <person name="Hatfull G.F."/>
        </authorList>
    </citation>
    <scope>NUCLEOTIDE SEQUENCE [LARGE SCALE GENOMIC DNA]</scope>
</reference>
<organism evidence="1 2">
    <name type="scientific">Mycobacterium phage Gruunaga</name>
    <dbReference type="NCBI Taxonomy" id="1897770"/>
    <lineage>
        <taxon>Viruses</taxon>
        <taxon>Duplodnaviria</taxon>
        <taxon>Heunggongvirae</taxon>
        <taxon>Uroviricota</taxon>
        <taxon>Caudoviricetes</taxon>
        <taxon>Gladiatorvirus</taxon>
        <taxon>Gladiatorvirus gladiator</taxon>
    </lineage>
</organism>
<accession>A0A1C9LZS9</accession>
<evidence type="ECO:0000313" key="2">
    <source>
        <dbReference type="Proteomes" id="UP000221721"/>
    </source>
</evidence>
<dbReference type="EMBL" id="KX576638">
    <property type="protein sequence ID" value="AOQ28109.1"/>
    <property type="molecule type" value="Genomic_DNA"/>
</dbReference>
<sequence length="30" mass="3552">MNADLMLAARKARRLQRSAWIQPRQEKGKK</sequence>
<gene>
    <name evidence="1" type="ORF">SEA_GRUUNAGA_95</name>
</gene>
<name>A0A1C9LZS9_9CAUD</name>
<evidence type="ECO:0000313" key="1">
    <source>
        <dbReference type="EMBL" id="AOQ28109.1"/>
    </source>
</evidence>
<proteinExistence type="predicted"/>
<protein>
    <submittedName>
        <fullName evidence="1">Uncharacterized protein</fullName>
    </submittedName>
</protein>
<dbReference type="Proteomes" id="UP000221721">
    <property type="component" value="Segment"/>
</dbReference>